<evidence type="ECO:0000256" key="1">
    <source>
        <dbReference type="ARBA" id="ARBA00018517"/>
    </source>
</evidence>
<dbReference type="GO" id="GO:0005634">
    <property type="term" value="C:nucleus"/>
    <property type="evidence" value="ECO:0007669"/>
    <property type="project" value="TreeGrafter"/>
</dbReference>
<sequence>MVNTRSSISANGDVSAGNVEGEKEAAAAAAAAAEAARLENVHHYESAEDMPLEIQKYWHQRYDIFSRWDEGVWLTDEAWYGVTPEPVANKIATHIALSANPGTTTLIDLFAGVGGNTIAFALSSRWDRIFAIERDATVLACAKHNARLYGVQNKIWFIEGDCFEVLRKRLRAVVRDGAVVFGSPPWGGPGYRDQEVFLTGGMRPYGLGELVGVREGLGKGGLVLFLPRTSDLNEIASEWVKRKKGGEGEGKLRVTHYCMHGASKALCVFLGDFDFSKLGE</sequence>
<dbReference type="STRING" id="2082308.A0A2K1QLV2"/>
<dbReference type="InParanoid" id="A0A2K1QLV2"/>
<comment type="catalytic activity">
    <reaction evidence="3">
        <text>a 5'-end (N(2),N(7)-dimethyl 5'-triphosphoguanosine)-ribonucleoside in snoRNA + S-adenosyl-L-methionine = a 5'-end (N(2),N(2),N(7)-trimethyl 5'-triphosphoguanosine)-ribonucleoside in snoRNA + S-adenosyl-L-homocysteine + H(+)</text>
        <dbReference type="Rhea" id="RHEA:78507"/>
        <dbReference type="Rhea" id="RHEA-COMP:19088"/>
        <dbReference type="Rhea" id="RHEA-COMP:19090"/>
        <dbReference type="ChEBI" id="CHEBI:15378"/>
        <dbReference type="ChEBI" id="CHEBI:57856"/>
        <dbReference type="ChEBI" id="CHEBI:59789"/>
        <dbReference type="ChEBI" id="CHEBI:167623"/>
        <dbReference type="ChEBI" id="CHEBI:172880"/>
    </reaction>
    <physiologicalReaction direction="left-to-right" evidence="3">
        <dbReference type="Rhea" id="RHEA:78508"/>
    </physiologicalReaction>
</comment>
<proteinExistence type="inferred from homology"/>
<gene>
    <name evidence="8" type="ORF">CAC42_4539</name>
</gene>
<dbReference type="Proteomes" id="UP000243797">
    <property type="component" value="Unassembled WGS sequence"/>
</dbReference>
<accession>A0A2K1QLV2</accession>
<evidence type="ECO:0000256" key="2">
    <source>
        <dbReference type="ARBA" id="ARBA00025783"/>
    </source>
</evidence>
<evidence type="ECO:0000256" key="7">
    <source>
        <dbReference type="ARBA" id="ARBA00049790"/>
    </source>
</evidence>
<name>A0A2K1QLV2_9PEZI</name>
<dbReference type="SUPFAM" id="SSF53335">
    <property type="entry name" value="S-adenosyl-L-methionine-dependent methyltransferases"/>
    <property type="match status" value="1"/>
</dbReference>
<dbReference type="InterPro" id="IPR019012">
    <property type="entry name" value="RNA_cap_Gua-N2-MeTrfase"/>
</dbReference>
<comment type="catalytic activity">
    <reaction evidence="4">
        <text>a 5'-end (N(7)-methyl 5'-triphosphoguanosine)-ribonucleoside in snoRNA + S-adenosyl-L-methionine = a 5'-end (N(2),N(7)-dimethyl 5'-triphosphoguanosine)-ribonucleoside in snoRNA + S-adenosyl-L-homocysteine + H(+)</text>
        <dbReference type="Rhea" id="RHEA:78475"/>
        <dbReference type="Rhea" id="RHEA-COMP:19086"/>
        <dbReference type="Rhea" id="RHEA-COMP:19088"/>
        <dbReference type="ChEBI" id="CHEBI:15378"/>
        <dbReference type="ChEBI" id="CHEBI:57856"/>
        <dbReference type="ChEBI" id="CHEBI:59789"/>
        <dbReference type="ChEBI" id="CHEBI:156461"/>
        <dbReference type="ChEBI" id="CHEBI:172880"/>
    </reaction>
    <physiologicalReaction direction="left-to-right" evidence="4">
        <dbReference type="Rhea" id="RHEA:78476"/>
    </physiologicalReaction>
</comment>
<protein>
    <recommendedName>
        <fullName evidence="1">Trimethylguanosine synthase</fullName>
    </recommendedName>
    <alternativeName>
        <fullName evidence="7">Cap-specific guanine-N(2) methyltransferase</fullName>
    </alternativeName>
</protein>
<dbReference type="OrthoDB" id="194443at2759"/>
<evidence type="ECO:0000256" key="4">
    <source>
        <dbReference type="ARBA" id="ARBA00048740"/>
    </source>
</evidence>
<dbReference type="Gene3D" id="3.40.50.150">
    <property type="entry name" value="Vaccinia Virus protein VP39"/>
    <property type="match status" value="1"/>
</dbReference>
<dbReference type="PANTHER" id="PTHR14741">
    <property type="entry name" value="S-ADENOSYLMETHIONINE-DEPENDENT METHYLTRANSFERASE RELATED"/>
    <property type="match status" value="1"/>
</dbReference>
<comment type="caution">
    <text evidence="8">The sequence shown here is derived from an EMBL/GenBank/DDBJ whole genome shotgun (WGS) entry which is preliminary data.</text>
</comment>
<dbReference type="Pfam" id="PF09445">
    <property type="entry name" value="Methyltransf_15"/>
    <property type="match status" value="1"/>
</dbReference>
<dbReference type="FunCoup" id="A0A2K1QLV2">
    <property type="interactions" value="105"/>
</dbReference>
<evidence type="ECO:0000256" key="5">
    <source>
        <dbReference type="ARBA" id="ARBA00048763"/>
    </source>
</evidence>
<comment type="similarity">
    <text evidence="2">Belongs to the methyltransferase superfamily. Trimethylguanosine synthase family.</text>
</comment>
<evidence type="ECO:0000313" key="8">
    <source>
        <dbReference type="EMBL" id="PNS16138.1"/>
    </source>
</evidence>
<dbReference type="CDD" id="cd02440">
    <property type="entry name" value="AdoMet_MTases"/>
    <property type="match status" value="1"/>
</dbReference>
<evidence type="ECO:0000256" key="3">
    <source>
        <dbReference type="ARBA" id="ARBA00047418"/>
    </source>
</evidence>
<comment type="catalytic activity">
    <reaction evidence="5">
        <text>a 5'-end (N(2),N(7)-dimethyl 5'-triphosphoguanosine)-ribonucleoside in snRNA + S-adenosyl-L-methionine = a 5'-end (N(2),N(2),N(7)-trimethyl 5'-triphosphoguanosine)-ribonucleoside in snRNA + S-adenosyl-L-homocysteine + H(+)</text>
        <dbReference type="Rhea" id="RHEA:78479"/>
        <dbReference type="Rhea" id="RHEA-COMP:19087"/>
        <dbReference type="Rhea" id="RHEA-COMP:19089"/>
        <dbReference type="ChEBI" id="CHEBI:15378"/>
        <dbReference type="ChEBI" id="CHEBI:57856"/>
        <dbReference type="ChEBI" id="CHEBI:59789"/>
        <dbReference type="ChEBI" id="CHEBI:167623"/>
        <dbReference type="ChEBI" id="CHEBI:172880"/>
    </reaction>
    <physiologicalReaction direction="left-to-right" evidence="5">
        <dbReference type="Rhea" id="RHEA:78480"/>
    </physiologicalReaction>
</comment>
<dbReference type="PANTHER" id="PTHR14741:SF32">
    <property type="entry name" value="TRIMETHYLGUANOSINE SYNTHASE"/>
    <property type="match status" value="1"/>
</dbReference>
<dbReference type="InterPro" id="IPR029063">
    <property type="entry name" value="SAM-dependent_MTases_sf"/>
</dbReference>
<dbReference type="GO" id="GO:0071164">
    <property type="term" value="F:RNA cap trimethylguanosine synthase activity"/>
    <property type="evidence" value="ECO:0007669"/>
    <property type="project" value="TreeGrafter"/>
</dbReference>
<evidence type="ECO:0000313" key="9">
    <source>
        <dbReference type="Proteomes" id="UP000243797"/>
    </source>
</evidence>
<keyword evidence="9" id="KW-1185">Reference proteome</keyword>
<dbReference type="FunFam" id="3.40.50.150:FF:000270">
    <property type="entry name" value="RNA methylase family protein"/>
    <property type="match status" value="1"/>
</dbReference>
<dbReference type="EMBL" id="NKHZ01000060">
    <property type="protein sequence ID" value="PNS16138.1"/>
    <property type="molecule type" value="Genomic_DNA"/>
</dbReference>
<comment type="catalytic activity">
    <reaction evidence="6">
        <text>a 5'-end (N(7)-methyl 5'-triphosphoguanosine)-ribonucleoside in snRNA + S-adenosyl-L-methionine = a 5'-end (N(2),N(7)-dimethyl 5'-triphosphoguanosine)-ribonucleoside in snRNA + S-adenosyl-L-homocysteine + H(+)</text>
        <dbReference type="Rhea" id="RHEA:78471"/>
        <dbReference type="Rhea" id="RHEA-COMP:19085"/>
        <dbReference type="Rhea" id="RHEA-COMP:19087"/>
        <dbReference type="ChEBI" id="CHEBI:15378"/>
        <dbReference type="ChEBI" id="CHEBI:57856"/>
        <dbReference type="ChEBI" id="CHEBI:59789"/>
        <dbReference type="ChEBI" id="CHEBI:156461"/>
        <dbReference type="ChEBI" id="CHEBI:172880"/>
    </reaction>
    <physiologicalReaction direction="left-to-right" evidence="6">
        <dbReference type="Rhea" id="RHEA:78472"/>
    </physiologicalReaction>
</comment>
<reference evidence="8 9" key="1">
    <citation type="submission" date="2017-06" db="EMBL/GenBank/DDBJ databases">
        <title>Draft genome sequence of a variant of Elsinoe murrayae.</title>
        <authorList>
            <person name="Cheng Q."/>
        </authorList>
    </citation>
    <scope>NUCLEOTIDE SEQUENCE [LARGE SCALE GENOMIC DNA]</scope>
    <source>
        <strain evidence="8 9">CQ-2017a</strain>
    </source>
</reference>
<evidence type="ECO:0000256" key="6">
    <source>
        <dbReference type="ARBA" id="ARBA00049075"/>
    </source>
</evidence>
<dbReference type="AlphaFoldDB" id="A0A2K1QLV2"/>
<organism evidence="8 9">
    <name type="scientific">Sphaceloma murrayae</name>
    <dbReference type="NCBI Taxonomy" id="2082308"/>
    <lineage>
        <taxon>Eukaryota</taxon>
        <taxon>Fungi</taxon>
        <taxon>Dikarya</taxon>
        <taxon>Ascomycota</taxon>
        <taxon>Pezizomycotina</taxon>
        <taxon>Dothideomycetes</taxon>
        <taxon>Dothideomycetidae</taxon>
        <taxon>Myriangiales</taxon>
        <taxon>Elsinoaceae</taxon>
        <taxon>Sphaceloma</taxon>
    </lineage>
</organism>